<dbReference type="SUPFAM" id="SSF56672">
    <property type="entry name" value="DNA/RNA polymerases"/>
    <property type="match status" value="1"/>
</dbReference>
<dbReference type="Gene3D" id="2.40.70.10">
    <property type="entry name" value="Acid Proteases"/>
    <property type="match status" value="1"/>
</dbReference>
<feature type="region of interest" description="Disordered" evidence="3">
    <location>
        <begin position="1749"/>
        <end position="1770"/>
    </location>
</feature>
<dbReference type="Pfam" id="PF03564">
    <property type="entry name" value="DUF1759"/>
    <property type="match status" value="1"/>
</dbReference>
<dbReference type="GeneID" id="111358497"/>
<dbReference type="Proteomes" id="UP000301870">
    <property type="component" value="Chromosome 27"/>
</dbReference>
<evidence type="ECO:0000256" key="3">
    <source>
        <dbReference type="SAM" id="MobiDB-lite"/>
    </source>
</evidence>
<accession>A0A9J7IW95</accession>
<reference evidence="8" key="1">
    <citation type="submission" date="2025-08" db="UniProtKB">
        <authorList>
            <consortium name="RefSeq"/>
        </authorList>
    </citation>
    <scope>IDENTIFICATION</scope>
    <source>
        <strain evidence="8">Ishihara</strain>
        <tissue evidence="8">Whole body</tissue>
    </source>
</reference>
<dbReference type="PANTHER" id="PTHR47331:SF1">
    <property type="entry name" value="GAG-LIKE PROTEIN"/>
    <property type="match status" value="1"/>
</dbReference>
<dbReference type="GO" id="GO:0008270">
    <property type="term" value="F:zinc ion binding"/>
    <property type="evidence" value="ECO:0007669"/>
    <property type="project" value="UniProtKB-KW"/>
</dbReference>
<evidence type="ECO:0000313" key="7">
    <source>
        <dbReference type="Proteomes" id="UP000301870"/>
    </source>
</evidence>
<dbReference type="GO" id="GO:0004190">
    <property type="term" value="F:aspartic-type endopeptidase activity"/>
    <property type="evidence" value="ECO:0007669"/>
    <property type="project" value="InterPro"/>
</dbReference>
<dbReference type="Gene3D" id="4.10.60.10">
    <property type="entry name" value="Zinc finger, CCHC-type"/>
    <property type="match status" value="1"/>
</dbReference>
<keyword evidence="2" id="KW-0479">Metal-binding</keyword>
<feature type="compositionally biased region" description="Basic and acidic residues" evidence="3">
    <location>
        <begin position="319"/>
        <end position="330"/>
    </location>
</feature>
<dbReference type="RefSeq" id="XP_022829421.1">
    <property type="nucleotide sequence ID" value="XM_022973653.1"/>
</dbReference>
<dbReference type="Pfam" id="PF00098">
    <property type="entry name" value="zf-CCHC"/>
    <property type="match status" value="1"/>
</dbReference>
<dbReference type="GO" id="GO:0006508">
    <property type="term" value="P:proteolysis"/>
    <property type="evidence" value="ECO:0007669"/>
    <property type="project" value="InterPro"/>
</dbReference>
<feature type="region of interest" description="Disordered" evidence="3">
    <location>
        <begin position="319"/>
        <end position="354"/>
    </location>
</feature>
<evidence type="ECO:0000259" key="6">
    <source>
        <dbReference type="PROSITE" id="PS50994"/>
    </source>
</evidence>
<keyword evidence="2" id="KW-0863">Zinc-finger</keyword>
<evidence type="ECO:0000313" key="8">
    <source>
        <dbReference type="RefSeq" id="XP_022829421.1"/>
    </source>
</evidence>
<keyword evidence="1" id="KW-0378">Hydrolase</keyword>
<dbReference type="GO" id="GO:0042575">
    <property type="term" value="C:DNA polymerase complex"/>
    <property type="evidence" value="ECO:0007669"/>
    <property type="project" value="UniProtKB-ARBA"/>
</dbReference>
<dbReference type="InterPro" id="IPR001878">
    <property type="entry name" value="Znf_CCHC"/>
</dbReference>
<dbReference type="InterPro" id="IPR036397">
    <property type="entry name" value="RNaseH_sf"/>
</dbReference>
<feature type="compositionally biased region" description="Low complexity" evidence="3">
    <location>
        <begin position="340"/>
        <end position="354"/>
    </location>
</feature>
<dbReference type="OrthoDB" id="5920040at2759"/>
<feature type="domain" description="CCHC-type" evidence="4">
    <location>
        <begin position="410"/>
        <end position="424"/>
    </location>
</feature>
<dbReference type="PROSITE" id="PS50158">
    <property type="entry name" value="ZF_CCHC"/>
    <property type="match status" value="1"/>
</dbReference>
<evidence type="ECO:0000256" key="2">
    <source>
        <dbReference type="PROSITE-ProRule" id="PRU00047"/>
    </source>
</evidence>
<dbReference type="GO" id="GO:0071897">
    <property type="term" value="P:DNA biosynthetic process"/>
    <property type="evidence" value="ECO:0007669"/>
    <property type="project" value="UniProtKB-ARBA"/>
</dbReference>
<name>A0A9J7IW95_SPOLT</name>
<feature type="domain" description="Integrase catalytic" evidence="6">
    <location>
        <begin position="1432"/>
        <end position="1630"/>
    </location>
</feature>
<dbReference type="GO" id="GO:0003676">
    <property type="term" value="F:nucleic acid binding"/>
    <property type="evidence" value="ECO:0007669"/>
    <property type="project" value="InterPro"/>
</dbReference>
<dbReference type="PANTHER" id="PTHR47331">
    <property type="entry name" value="PHD-TYPE DOMAIN-CONTAINING PROTEIN"/>
    <property type="match status" value="1"/>
</dbReference>
<keyword evidence="2" id="KW-0862">Zinc</keyword>
<dbReference type="InterPro" id="IPR001995">
    <property type="entry name" value="Peptidase_A2_cat"/>
</dbReference>
<dbReference type="InterPro" id="IPR005312">
    <property type="entry name" value="DUF1759"/>
</dbReference>
<evidence type="ECO:0000259" key="4">
    <source>
        <dbReference type="PROSITE" id="PS50158"/>
    </source>
</evidence>
<organism evidence="7 8">
    <name type="scientific">Spodoptera litura</name>
    <name type="common">Asian cotton leafworm</name>
    <dbReference type="NCBI Taxonomy" id="69820"/>
    <lineage>
        <taxon>Eukaryota</taxon>
        <taxon>Metazoa</taxon>
        <taxon>Ecdysozoa</taxon>
        <taxon>Arthropoda</taxon>
        <taxon>Hexapoda</taxon>
        <taxon>Insecta</taxon>
        <taxon>Pterygota</taxon>
        <taxon>Neoptera</taxon>
        <taxon>Endopterygota</taxon>
        <taxon>Lepidoptera</taxon>
        <taxon>Glossata</taxon>
        <taxon>Ditrysia</taxon>
        <taxon>Noctuoidea</taxon>
        <taxon>Noctuidae</taxon>
        <taxon>Amphipyrinae</taxon>
        <taxon>Spodoptera</taxon>
    </lineage>
</organism>
<dbReference type="SMART" id="SM00343">
    <property type="entry name" value="ZnF_C2HC"/>
    <property type="match status" value="1"/>
</dbReference>
<dbReference type="Pfam" id="PF18701">
    <property type="entry name" value="DUF5641"/>
    <property type="match status" value="1"/>
</dbReference>
<proteinExistence type="predicted"/>
<dbReference type="Pfam" id="PF05380">
    <property type="entry name" value="Peptidase_A17"/>
    <property type="match status" value="1"/>
</dbReference>
<dbReference type="GO" id="GO:0015074">
    <property type="term" value="P:DNA integration"/>
    <property type="evidence" value="ECO:0007669"/>
    <property type="project" value="InterPro"/>
</dbReference>
<dbReference type="InterPro" id="IPR021109">
    <property type="entry name" value="Peptidase_aspartic_dom_sf"/>
</dbReference>
<dbReference type="CDD" id="cd01644">
    <property type="entry name" value="RT_pepA17"/>
    <property type="match status" value="1"/>
</dbReference>
<keyword evidence="7" id="KW-1185">Reference proteome</keyword>
<dbReference type="SUPFAM" id="SSF53098">
    <property type="entry name" value="Ribonuclease H-like"/>
    <property type="match status" value="1"/>
</dbReference>
<dbReference type="Gene3D" id="3.30.420.10">
    <property type="entry name" value="Ribonuclease H-like superfamily/Ribonuclease H"/>
    <property type="match status" value="1"/>
</dbReference>
<dbReference type="InterPro" id="IPR012337">
    <property type="entry name" value="RNaseH-like_sf"/>
</dbReference>
<evidence type="ECO:0000256" key="1">
    <source>
        <dbReference type="ARBA" id="ARBA00022801"/>
    </source>
</evidence>
<dbReference type="InterPro" id="IPR008042">
    <property type="entry name" value="Retrotrans_Pao"/>
</dbReference>
<evidence type="ECO:0000259" key="5">
    <source>
        <dbReference type="PROSITE" id="PS50175"/>
    </source>
</evidence>
<protein>
    <submittedName>
        <fullName evidence="8">Uncharacterized protein LOC111358497</fullName>
    </submittedName>
</protein>
<dbReference type="InterPro" id="IPR040676">
    <property type="entry name" value="DUF5641"/>
</dbReference>
<dbReference type="PROSITE" id="PS50175">
    <property type="entry name" value="ASP_PROT_RETROV"/>
    <property type="match status" value="1"/>
</dbReference>
<gene>
    <name evidence="8" type="primary">LOC111358497</name>
</gene>
<dbReference type="PROSITE" id="PS50994">
    <property type="entry name" value="INTEGRASE"/>
    <property type="match status" value="1"/>
</dbReference>
<feature type="domain" description="Peptidase A2" evidence="5">
    <location>
        <begin position="487"/>
        <end position="569"/>
    </location>
</feature>
<dbReference type="InterPro" id="IPR043502">
    <property type="entry name" value="DNA/RNA_pol_sf"/>
</dbReference>
<dbReference type="InterPro" id="IPR001584">
    <property type="entry name" value="Integrase_cat-core"/>
</dbReference>
<dbReference type="KEGG" id="sliu:111358497"/>
<sequence length="1770" mass="202918">MTSESDKHNTFKYKELSLRRSSIKGQITKFKNYISTLELVQLSGIQLVELSLRLSKFEGLSTKFDDLQTEIEVLNHKNIDSELDERDVIERDIISCIATAKNLIEDANNLSDARRKSSVFSCHHPHGSEFTGFKLPRIEISKFNGAYFHWLEFRDTFQALVHNNERISDIHKFHYLISYLEGDAARIISNLEVSSSNYKEAWSLLCERYDNKRLLINYHLSELINMKPIINESERSLRFLADHVTKNLRALSNLGRPTDKWDDIIIFMMTSKLDSNSLMKWEELQNSFDSVDDLPTLTQFHKFLTDRAGVLEAINRGKSDNNNKMLRETSRPSQSSHNQTSHFNNKHNNSFTNKNNKPSFVKSFISNQQKTQKRIDCVICNESHRLYSCPTFKNKGVSERLADVQKYNLCYNCLREGHHAADCPLGPCTFKDCNERHNSLLHQSRAVLSTNSAEVLSTFSEPYTDHVFLSTVVVEVSNPLTKTTEKVRALLDCGSQSSLITKNLKHKLQLNTNKTNEINIMGIGNNLCHKVTESCKITLNSTNNPYSITLSCLVLDELTGELPKVPINIQHFTLPDYIKLADPSFNVPAKTDVILGADIFWDVVGTEQYSLGPKNPKLINSKFGWLVAGPMFSSCSKYIQCNHSSSLNKCHSDALTEIDKKLTRFWEIEELPQRSSYSPSERLCEQHFIENTTRLSSGRFCVKLPLLDDPNTLGDSYNLAKKRFLNLEKRFHKNPELKIQYAEFINEYAKLGHLSESHNAKPTPNYFLCHHAVFKEESESTKIRVVFDGSAPSSSGRSLNDILMVGPNKQDSLFYILIRARQYKFLLTADVEKMFRQVACHSDDQNLQLILWREDESQPIKTYKLNTVTYGTASASYLSTRCLWQLGEECGDKFIKSIIQNDFYVDDLITGSNDEDELRHIKEQVSNVLNSGCFPLRKYKSNSKNIFHNNTDVQRDKLITSESSSTLGLGWNPSTDELHFPIKCTSVNRQLTKRIIMSNSLKIFDPLGLLSPCTIVPKIMLQRLWLLRVNWDDPVPQDIQSSWDEFVNNLHYLANLYIPRNVLCENANVIEIHSFSDASQCAYGACVYVKSINQNNSISIKLLCSKSRVSPLKPVTIPRLELCAALLSARLTKAVCDAIKYKPSRVVHWCDSSVVLAWIHSVPRNLKVFVANRIGEILELTQPSSWRYVPTADNPADHISRGVTPSQLPELNLWWHGPHFLYKNESDWPLLNSNIINKDNLPEVKINLHTDVVEPLINFANYSSFTKLQRVLAFIKRFIYNSQNRCVKRTGYLSTNELNQSFYSLCFMAQQQIFQLEYKLLKQNKPLPNKSKILPLSPFVDSNNLIRVGGRIQASGFSYERKHQILLDSSHILTRLFFWKEHVRQMHAGPQLLLATVRETIWPINGRHLARRTVRNCVTCRRFQGKTLQPKMGNLPAQRITVDFPFVSVGLDFAGPFFIVNRRGRGARLTKCYMCLFICMRYKCIHLEAVGGLSKDDFLMTLKRFIARRGKPVEIFSDNGRNFVAAAKELGSFLKTYNHLLSDFAALEGIQFNFIPAYSPHFGGIWESGIKSAKHHVKRVIGNLHLTFEELQTLFAQVEAILNSRPLCPMSSNPNDFLPLSPGHFLIGRPLTTFPSPLVEETDPNKLKRYKRLEQLRQHFWQRWQNEYINELQRRQKWMRESPQLKVDDLVLIKEENLPPLCWRLGRVTKLYPGPDGVVRVADVRTPTSCLRRALVRLCPLPIPEDDPKLKENPFNGGSMAQLHAPTHNE</sequence>